<evidence type="ECO:0000313" key="2">
    <source>
        <dbReference type="EMBL" id="KAF9515480.1"/>
    </source>
</evidence>
<dbReference type="SUPFAM" id="SSF47954">
    <property type="entry name" value="Cyclin-like"/>
    <property type="match status" value="1"/>
</dbReference>
<dbReference type="Pfam" id="PF08613">
    <property type="entry name" value="Cyclin"/>
    <property type="match status" value="1"/>
</dbReference>
<dbReference type="GO" id="GO:0000307">
    <property type="term" value="C:cyclin-dependent protein kinase holoenzyme complex"/>
    <property type="evidence" value="ECO:0007669"/>
    <property type="project" value="TreeGrafter"/>
</dbReference>
<evidence type="ECO:0000256" key="1">
    <source>
        <dbReference type="SAM" id="MobiDB-lite"/>
    </source>
</evidence>
<sequence>METPIVSTEPRVVPYDFEDCPMDDLVLMIADMLDRLLKHNDQIPLMPEALTRFHSRSPPAISVLDYLRRIVKYTNLERSCLLITLHYIDQMCGNLPRFTISSLTVHRFIIASVTVSTKALCDAFGTNSHYAKIGGIRVGELNVLEREFLASLDWRLACTRELLQAYYVNLARSHSTGAFRVADPPSPPSVSISTSSSPPPQATPHPLAMPPRSAPPVSPSSLPVHEATGPSDVSYTSSLPAHLASNPEGRIEIDPTGNVPIVDHAKHEHPVESAGNDDLPAIESLSARTTISEEIVVDVPVPPPLNTQPNSPMSMTATAVTSPPPVPNRLTASPRRNSKRRQSVTSLLDCDGIVGPQVRRRRVEAQVAAAEAAG</sequence>
<protein>
    <recommendedName>
        <fullName evidence="4">Cyclin-domain-containing protein</fullName>
    </recommendedName>
</protein>
<organism evidence="2 3">
    <name type="scientific">Hydnum rufescens UP504</name>
    <dbReference type="NCBI Taxonomy" id="1448309"/>
    <lineage>
        <taxon>Eukaryota</taxon>
        <taxon>Fungi</taxon>
        <taxon>Dikarya</taxon>
        <taxon>Basidiomycota</taxon>
        <taxon>Agaricomycotina</taxon>
        <taxon>Agaricomycetes</taxon>
        <taxon>Cantharellales</taxon>
        <taxon>Hydnaceae</taxon>
        <taxon>Hydnum</taxon>
    </lineage>
</organism>
<dbReference type="EMBL" id="MU128949">
    <property type="protein sequence ID" value="KAF9515480.1"/>
    <property type="molecule type" value="Genomic_DNA"/>
</dbReference>
<feature type="region of interest" description="Disordered" evidence="1">
    <location>
        <begin position="314"/>
        <end position="344"/>
    </location>
</feature>
<dbReference type="Proteomes" id="UP000886523">
    <property type="component" value="Unassembled WGS sequence"/>
</dbReference>
<name>A0A9P6B0X0_9AGAM</name>
<dbReference type="GO" id="GO:0005634">
    <property type="term" value="C:nucleus"/>
    <property type="evidence" value="ECO:0007669"/>
    <property type="project" value="TreeGrafter"/>
</dbReference>
<dbReference type="PANTHER" id="PTHR15615:SF117">
    <property type="entry name" value="PHO85 CYCLIN PHO80"/>
    <property type="match status" value="1"/>
</dbReference>
<evidence type="ECO:0008006" key="4">
    <source>
        <dbReference type="Google" id="ProtNLM"/>
    </source>
</evidence>
<dbReference type="GO" id="GO:0019901">
    <property type="term" value="F:protein kinase binding"/>
    <property type="evidence" value="ECO:0007669"/>
    <property type="project" value="InterPro"/>
</dbReference>
<dbReference type="InterPro" id="IPR036915">
    <property type="entry name" value="Cyclin-like_sf"/>
</dbReference>
<feature type="region of interest" description="Disordered" evidence="1">
    <location>
        <begin position="179"/>
        <end position="261"/>
    </location>
</feature>
<dbReference type="PANTHER" id="PTHR15615">
    <property type="match status" value="1"/>
</dbReference>
<dbReference type="InterPro" id="IPR013922">
    <property type="entry name" value="Cyclin_PHO80-like"/>
</dbReference>
<reference evidence="2" key="1">
    <citation type="journal article" date="2020" name="Nat. Commun.">
        <title>Large-scale genome sequencing of mycorrhizal fungi provides insights into the early evolution of symbiotic traits.</title>
        <authorList>
            <person name="Miyauchi S."/>
            <person name="Kiss E."/>
            <person name="Kuo A."/>
            <person name="Drula E."/>
            <person name="Kohler A."/>
            <person name="Sanchez-Garcia M."/>
            <person name="Morin E."/>
            <person name="Andreopoulos B."/>
            <person name="Barry K.W."/>
            <person name="Bonito G."/>
            <person name="Buee M."/>
            <person name="Carver A."/>
            <person name="Chen C."/>
            <person name="Cichocki N."/>
            <person name="Clum A."/>
            <person name="Culley D."/>
            <person name="Crous P.W."/>
            <person name="Fauchery L."/>
            <person name="Girlanda M."/>
            <person name="Hayes R.D."/>
            <person name="Keri Z."/>
            <person name="LaButti K."/>
            <person name="Lipzen A."/>
            <person name="Lombard V."/>
            <person name="Magnuson J."/>
            <person name="Maillard F."/>
            <person name="Murat C."/>
            <person name="Nolan M."/>
            <person name="Ohm R.A."/>
            <person name="Pangilinan J."/>
            <person name="Pereira M.F."/>
            <person name="Perotto S."/>
            <person name="Peter M."/>
            <person name="Pfister S."/>
            <person name="Riley R."/>
            <person name="Sitrit Y."/>
            <person name="Stielow J.B."/>
            <person name="Szollosi G."/>
            <person name="Zifcakova L."/>
            <person name="Stursova M."/>
            <person name="Spatafora J.W."/>
            <person name="Tedersoo L."/>
            <person name="Vaario L.M."/>
            <person name="Yamada A."/>
            <person name="Yan M."/>
            <person name="Wang P."/>
            <person name="Xu J."/>
            <person name="Bruns T."/>
            <person name="Baldrian P."/>
            <person name="Vilgalys R."/>
            <person name="Dunand C."/>
            <person name="Henrissat B."/>
            <person name="Grigoriev I.V."/>
            <person name="Hibbett D."/>
            <person name="Nagy L.G."/>
            <person name="Martin F.M."/>
        </authorList>
    </citation>
    <scope>NUCLEOTIDE SEQUENCE</scope>
    <source>
        <strain evidence="2">UP504</strain>
    </source>
</reference>
<dbReference type="OrthoDB" id="337735at2759"/>
<comment type="caution">
    <text evidence="2">The sequence shown here is derived from an EMBL/GenBank/DDBJ whole genome shotgun (WGS) entry which is preliminary data.</text>
</comment>
<evidence type="ECO:0000313" key="3">
    <source>
        <dbReference type="Proteomes" id="UP000886523"/>
    </source>
</evidence>
<dbReference type="CDD" id="cd20558">
    <property type="entry name" value="CYCLIN_ScPCL7-like"/>
    <property type="match status" value="1"/>
</dbReference>
<proteinExistence type="predicted"/>
<accession>A0A9P6B0X0</accession>
<dbReference type="GO" id="GO:0016538">
    <property type="term" value="F:cyclin-dependent protein serine/threonine kinase regulator activity"/>
    <property type="evidence" value="ECO:0007669"/>
    <property type="project" value="TreeGrafter"/>
</dbReference>
<dbReference type="Gene3D" id="1.10.472.10">
    <property type="entry name" value="Cyclin-like"/>
    <property type="match status" value="1"/>
</dbReference>
<keyword evidence="3" id="KW-1185">Reference proteome</keyword>
<dbReference type="AlphaFoldDB" id="A0A9P6B0X0"/>
<feature type="compositionally biased region" description="Pro residues" evidence="1">
    <location>
        <begin position="197"/>
        <end position="218"/>
    </location>
</feature>
<gene>
    <name evidence="2" type="ORF">BS47DRAFT_1328073</name>
</gene>